<name>A0A8J8B0A0_9FIRM</name>
<evidence type="ECO:0000313" key="1">
    <source>
        <dbReference type="EMBL" id="MBR0597368.1"/>
    </source>
</evidence>
<dbReference type="GO" id="GO:0008705">
    <property type="term" value="F:methionine synthase activity"/>
    <property type="evidence" value="ECO:0007669"/>
    <property type="project" value="InterPro"/>
</dbReference>
<reference evidence="1" key="1">
    <citation type="submission" date="2021-04" db="EMBL/GenBank/DDBJ databases">
        <title>Sinoanaerobacter chloroacetimidivorans sp. nov., an obligate anaerobic bacterium isolated from anaerobic sludge.</title>
        <authorList>
            <person name="Bao Y."/>
        </authorList>
    </citation>
    <scope>NUCLEOTIDE SEQUENCE</scope>
    <source>
        <strain evidence="1">BAD-6</strain>
    </source>
</reference>
<organism evidence="1 2">
    <name type="scientific">Sinanaerobacter chloroacetimidivorans</name>
    <dbReference type="NCBI Taxonomy" id="2818044"/>
    <lineage>
        <taxon>Bacteria</taxon>
        <taxon>Bacillati</taxon>
        <taxon>Bacillota</taxon>
        <taxon>Clostridia</taxon>
        <taxon>Peptostreptococcales</taxon>
        <taxon>Anaerovoracaceae</taxon>
        <taxon>Sinanaerobacter</taxon>
    </lineage>
</organism>
<evidence type="ECO:0000313" key="2">
    <source>
        <dbReference type="Proteomes" id="UP000675664"/>
    </source>
</evidence>
<dbReference type="RefSeq" id="WP_227017503.1">
    <property type="nucleotide sequence ID" value="NZ_JAGSND010000003.1"/>
</dbReference>
<dbReference type="AlphaFoldDB" id="A0A8J8B0A0"/>
<reference evidence="1" key="2">
    <citation type="submission" date="2021-04" db="EMBL/GenBank/DDBJ databases">
        <authorList>
            <person name="Liu J."/>
        </authorList>
    </citation>
    <scope>NUCLEOTIDE SEQUENCE</scope>
    <source>
        <strain evidence="1">BAD-6</strain>
    </source>
</reference>
<dbReference type="Gene3D" id="3.40.109.40">
    <property type="match status" value="1"/>
</dbReference>
<proteinExistence type="predicted"/>
<gene>
    <name evidence="1" type="ORF">KCX82_05765</name>
</gene>
<comment type="caution">
    <text evidence="1">The sequence shown here is derived from an EMBL/GenBank/DDBJ whole genome shotgun (WGS) entry which is preliminary data.</text>
</comment>
<protein>
    <submittedName>
        <fullName evidence="1">Uncharacterized protein</fullName>
    </submittedName>
</protein>
<dbReference type="InterPro" id="IPR037010">
    <property type="entry name" value="VitB12-dep_Met_synth_activ_sf"/>
</dbReference>
<dbReference type="EMBL" id="JAGSND010000003">
    <property type="protein sequence ID" value="MBR0597368.1"/>
    <property type="molecule type" value="Genomic_DNA"/>
</dbReference>
<dbReference type="Proteomes" id="UP000675664">
    <property type="component" value="Unassembled WGS sequence"/>
</dbReference>
<sequence>MGAVKKNIRSIPIDEIKGIDIMFGGQMKLDVRNIPDKFKPFFDKTRKDSFETLKLDGIFESYEVEEIKDHQIRLCSGEVLESPMLARAFRQSSELVFYVVSVSGYEALDDAEENMIQKLFLDSWGTAVVECGSLYLKESLAAELEKQGVYSTFAFSPGQHNIAMELQKIIFRLLEPEAIGVTLNNYCLMHPKKSVSGIFGIGQERYDEKIRPCDFCDHRETCSSAYGGHKK</sequence>
<dbReference type="SUPFAM" id="SSF56507">
    <property type="entry name" value="Methionine synthase activation domain-like"/>
    <property type="match status" value="1"/>
</dbReference>
<keyword evidence="2" id="KW-1185">Reference proteome</keyword>
<accession>A0A8J8B0A0</accession>